<accession>A0A0B7F774</accession>
<dbReference type="AlphaFoldDB" id="A0A0B7F774"/>
<protein>
    <submittedName>
        <fullName evidence="2">Uncharacterized protein</fullName>
    </submittedName>
</protein>
<keyword evidence="3" id="KW-1185">Reference proteome</keyword>
<gene>
    <name evidence="2" type="ORF">RSOLAG1IB_06698</name>
</gene>
<evidence type="ECO:0000313" key="2">
    <source>
        <dbReference type="EMBL" id="CEL53916.1"/>
    </source>
</evidence>
<evidence type="ECO:0000256" key="1">
    <source>
        <dbReference type="SAM" id="MobiDB-lite"/>
    </source>
</evidence>
<organism evidence="2 3">
    <name type="scientific">Thanatephorus cucumeris (strain AG1-IB / isolate 7/3/14)</name>
    <name type="common">Lettuce bottom rot fungus</name>
    <name type="synonym">Rhizoctonia solani</name>
    <dbReference type="NCBI Taxonomy" id="1108050"/>
    <lineage>
        <taxon>Eukaryota</taxon>
        <taxon>Fungi</taxon>
        <taxon>Dikarya</taxon>
        <taxon>Basidiomycota</taxon>
        <taxon>Agaricomycotina</taxon>
        <taxon>Agaricomycetes</taxon>
        <taxon>Cantharellales</taxon>
        <taxon>Ceratobasidiaceae</taxon>
        <taxon>Rhizoctonia</taxon>
        <taxon>Rhizoctonia solani AG-1</taxon>
    </lineage>
</organism>
<sequence>MAVGSAIPSRKGYPPRFTTAPPFATPLSPPLFSSSTATRSVFSSPTHVPVFLQSADLRNRLGTVSQQSLAKSRQVCLCTKKKFLLNIMYICTRHGLETRRSPAPVQ</sequence>
<proteinExistence type="predicted"/>
<reference evidence="2 3" key="1">
    <citation type="submission" date="2014-11" db="EMBL/GenBank/DDBJ databases">
        <authorList>
            <person name="Wibberg Daniel"/>
        </authorList>
    </citation>
    <scope>NUCLEOTIDE SEQUENCE [LARGE SCALE GENOMIC DNA]</scope>
    <source>
        <strain evidence="2">Rhizoctonia solani AG1-IB 7/3/14</strain>
    </source>
</reference>
<evidence type="ECO:0000313" key="3">
    <source>
        <dbReference type="Proteomes" id="UP000059188"/>
    </source>
</evidence>
<name>A0A0B7F774_THACB</name>
<dbReference type="EMBL" id="LN679113">
    <property type="protein sequence ID" value="CEL53916.1"/>
    <property type="molecule type" value="Genomic_DNA"/>
</dbReference>
<dbReference type="Proteomes" id="UP000059188">
    <property type="component" value="Unassembled WGS sequence"/>
</dbReference>
<feature type="region of interest" description="Disordered" evidence="1">
    <location>
        <begin position="1"/>
        <end position="21"/>
    </location>
</feature>